<sequence>MSNSTQNKEPTEQPQPKPQVLEEDDEFEDFPIEDWPQEEAEQTTGSAANGGSEHLWEESWDDDDAAEDFSKQLQDELKKVEAST</sequence>
<dbReference type="CDD" id="cd13768">
    <property type="entry name" value="DSS1_Sem1"/>
    <property type="match status" value="1"/>
</dbReference>
<dbReference type="Pfam" id="PF05160">
    <property type="entry name" value="DSS1_SEM1"/>
    <property type="match status" value="1"/>
</dbReference>
<accession>A0A9W9RZ26</accession>
<comment type="caution">
    <text evidence="5">The sequence shown here is derived from an EMBL/GenBank/DDBJ whole genome shotgun (WGS) entry which is preliminary data.</text>
</comment>
<dbReference type="AlphaFoldDB" id="A0A9W9RZ26"/>
<reference evidence="5" key="1">
    <citation type="submission" date="2022-12" db="EMBL/GenBank/DDBJ databases">
        <authorList>
            <person name="Petersen C."/>
        </authorList>
    </citation>
    <scope>NUCLEOTIDE SEQUENCE</scope>
    <source>
        <strain evidence="4">IBT 35673</strain>
        <strain evidence="5">IBT 35675</strain>
    </source>
</reference>
<comment type="function">
    <text evidence="2">Component of the 26S proteasome, a multiprotein complex involved in the ATP-dependent degradation of ubiquitinated proteins.</text>
</comment>
<evidence type="ECO:0000313" key="6">
    <source>
        <dbReference type="Proteomes" id="UP001148299"/>
    </source>
</evidence>
<dbReference type="GO" id="GO:0000724">
    <property type="term" value="P:double-strand break repair via homologous recombination"/>
    <property type="evidence" value="ECO:0007669"/>
    <property type="project" value="TreeGrafter"/>
</dbReference>
<keyword evidence="6" id="KW-1185">Reference proteome</keyword>
<dbReference type="PANTHER" id="PTHR16771:SF0">
    <property type="entry name" value="26S PROTEASOME COMPLEX SUBUNIT SEM1"/>
    <property type="match status" value="1"/>
</dbReference>
<dbReference type="GO" id="GO:0008541">
    <property type="term" value="C:proteasome regulatory particle, lid subcomplex"/>
    <property type="evidence" value="ECO:0007669"/>
    <property type="project" value="UniProtKB-UniRule"/>
</dbReference>
<dbReference type="EMBL" id="JAPZBR010000001">
    <property type="protein sequence ID" value="KAJ5366523.1"/>
    <property type="molecule type" value="Genomic_DNA"/>
</dbReference>
<comment type="similarity">
    <text evidence="1 2">Belongs to the DSS1/SEM1 family.</text>
</comment>
<keyword evidence="2" id="KW-0647">Proteasome</keyword>
<evidence type="ECO:0000313" key="5">
    <source>
        <dbReference type="EMBL" id="KAJ5366523.1"/>
    </source>
</evidence>
<evidence type="ECO:0000256" key="3">
    <source>
        <dbReference type="SAM" id="MobiDB-lite"/>
    </source>
</evidence>
<evidence type="ECO:0000313" key="4">
    <source>
        <dbReference type="EMBL" id="KAJ5329373.1"/>
    </source>
</evidence>
<organism evidence="5 6">
    <name type="scientific">Penicillium brevicompactum</name>
    <dbReference type="NCBI Taxonomy" id="5074"/>
    <lineage>
        <taxon>Eukaryota</taxon>
        <taxon>Fungi</taxon>
        <taxon>Dikarya</taxon>
        <taxon>Ascomycota</taxon>
        <taxon>Pezizomycotina</taxon>
        <taxon>Eurotiomycetes</taxon>
        <taxon>Eurotiomycetidae</taxon>
        <taxon>Eurotiales</taxon>
        <taxon>Aspergillaceae</taxon>
        <taxon>Penicillium</taxon>
    </lineage>
</organism>
<dbReference type="Proteomes" id="UP001147695">
    <property type="component" value="Unassembled WGS sequence"/>
</dbReference>
<feature type="compositionally biased region" description="Low complexity" evidence="3">
    <location>
        <begin position="1"/>
        <end position="14"/>
    </location>
</feature>
<dbReference type="PANTHER" id="PTHR16771">
    <property type="entry name" value="26 PROTEASOME COMPLEX SUBUNIT DSS1"/>
    <property type="match status" value="1"/>
</dbReference>
<feature type="compositionally biased region" description="Acidic residues" evidence="3">
    <location>
        <begin position="58"/>
        <end position="67"/>
    </location>
</feature>
<comment type="subcellular location">
    <subcellularLocation>
        <location evidence="2">Nucleus</location>
    </subcellularLocation>
</comment>
<evidence type="ECO:0000256" key="2">
    <source>
        <dbReference type="RuleBase" id="RU369057"/>
    </source>
</evidence>
<gene>
    <name evidence="4" type="ORF">N7452_009763</name>
    <name evidence="5" type="ORF">N7541_000464</name>
</gene>
<dbReference type="EMBL" id="JAPZBQ010000005">
    <property type="protein sequence ID" value="KAJ5329373.1"/>
    <property type="molecule type" value="Genomic_DNA"/>
</dbReference>
<feature type="compositionally biased region" description="Acidic residues" evidence="3">
    <location>
        <begin position="21"/>
        <end position="41"/>
    </location>
</feature>
<evidence type="ECO:0000256" key="1">
    <source>
        <dbReference type="ARBA" id="ARBA00034491"/>
    </source>
</evidence>
<reference evidence="5" key="2">
    <citation type="journal article" date="2023" name="IMA Fungus">
        <title>Comparative genomic study of the Penicillium genus elucidates a diverse pangenome and 15 lateral gene transfer events.</title>
        <authorList>
            <person name="Petersen C."/>
            <person name="Sorensen T."/>
            <person name="Nielsen M.R."/>
            <person name="Sondergaard T.E."/>
            <person name="Sorensen J.L."/>
            <person name="Fitzpatrick D.A."/>
            <person name="Frisvad J.C."/>
            <person name="Nielsen K.L."/>
        </authorList>
    </citation>
    <scope>NUCLEOTIDE SEQUENCE</scope>
    <source>
        <strain evidence="4">IBT 35673</strain>
        <strain evidence="5">IBT 35675</strain>
    </source>
</reference>
<dbReference type="GO" id="GO:0006406">
    <property type="term" value="P:mRNA export from nucleus"/>
    <property type="evidence" value="ECO:0007669"/>
    <property type="project" value="UniProtKB-UniRule"/>
</dbReference>
<proteinExistence type="inferred from homology"/>
<dbReference type="GO" id="GO:0005634">
    <property type="term" value="C:nucleus"/>
    <property type="evidence" value="ECO:0007669"/>
    <property type="project" value="UniProtKB-SubCell"/>
</dbReference>
<dbReference type="InterPro" id="IPR007834">
    <property type="entry name" value="DSS1_SEM1"/>
</dbReference>
<dbReference type="Proteomes" id="UP001148299">
    <property type="component" value="Unassembled WGS sequence"/>
</dbReference>
<protein>
    <recommendedName>
        <fullName evidence="2">26S proteasome complex subunit SEM1</fullName>
    </recommendedName>
</protein>
<keyword evidence="2" id="KW-0539">Nucleus</keyword>
<feature type="region of interest" description="Disordered" evidence="3">
    <location>
        <begin position="1"/>
        <end position="68"/>
    </location>
</feature>
<name>A0A9W9RZ26_PENBR</name>
<dbReference type="GO" id="GO:0043248">
    <property type="term" value="P:proteasome assembly"/>
    <property type="evidence" value="ECO:0007669"/>
    <property type="project" value="UniProtKB-UniRule"/>
</dbReference>
<dbReference type="SMART" id="SM01385">
    <property type="entry name" value="DSS1_SEM1"/>
    <property type="match status" value="1"/>
</dbReference>